<sequence>MRNIAYLPHSQRASRPVSPTALWYEGSALPLTLYTKTTTRKACYYESCRIIAPTLNPTVQFSVWAVLDRVFWSLLNVHTKLDHTLASSWFLDFAWTNTANEFLKTPSKKKTRMRPSLVLKHTSPAGLQWSLDSCQPGLRPGNKHG</sequence>
<evidence type="ECO:0000313" key="1">
    <source>
        <dbReference type="EMBL" id="KAK3709546.1"/>
    </source>
</evidence>
<keyword evidence="2" id="KW-1185">Reference proteome</keyword>
<dbReference type="Proteomes" id="UP001283361">
    <property type="component" value="Unassembled WGS sequence"/>
</dbReference>
<dbReference type="AlphaFoldDB" id="A0AAE0XU87"/>
<proteinExistence type="predicted"/>
<organism evidence="1 2">
    <name type="scientific">Elysia crispata</name>
    <name type="common">lettuce slug</name>
    <dbReference type="NCBI Taxonomy" id="231223"/>
    <lineage>
        <taxon>Eukaryota</taxon>
        <taxon>Metazoa</taxon>
        <taxon>Spiralia</taxon>
        <taxon>Lophotrochozoa</taxon>
        <taxon>Mollusca</taxon>
        <taxon>Gastropoda</taxon>
        <taxon>Heterobranchia</taxon>
        <taxon>Euthyneura</taxon>
        <taxon>Panpulmonata</taxon>
        <taxon>Sacoglossa</taxon>
        <taxon>Placobranchoidea</taxon>
        <taxon>Plakobranchidae</taxon>
        <taxon>Elysia</taxon>
    </lineage>
</organism>
<protein>
    <submittedName>
        <fullName evidence="1">Uncharacterized protein</fullName>
    </submittedName>
</protein>
<dbReference type="EMBL" id="JAWDGP010007658">
    <property type="protein sequence ID" value="KAK3709546.1"/>
    <property type="molecule type" value="Genomic_DNA"/>
</dbReference>
<gene>
    <name evidence="1" type="ORF">RRG08_019383</name>
</gene>
<comment type="caution">
    <text evidence="1">The sequence shown here is derived from an EMBL/GenBank/DDBJ whole genome shotgun (WGS) entry which is preliminary data.</text>
</comment>
<name>A0AAE0XU87_9GAST</name>
<reference evidence="1" key="1">
    <citation type="journal article" date="2023" name="G3 (Bethesda)">
        <title>A reference genome for the long-term kleptoplast-retaining sea slug Elysia crispata morphotype clarki.</title>
        <authorList>
            <person name="Eastman K.E."/>
            <person name="Pendleton A.L."/>
            <person name="Shaikh M.A."/>
            <person name="Suttiyut T."/>
            <person name="Ogas R."/>
            <person name="Tomko P."/>
            <person name="Gavelis G."/>
            <person name="Widhalm J.R."/>
            <person name="Wisecaver J.H."/>
        </authorList>
    </citation>
    <scope>NUCLEOTIDE SEQUENCE</scope>
    <source>
        <strain evidence="1">ECLA1</strain>
    </source>
</reference>
<accession>A0AAE0XU87</accession>
<evidence type="ECO:0000313" key="2">
    <source>
        <dbReference type="Proteomes" id="UP001283361"/>
    </source>
</evidence>